<keyword evidence="7" id="KW-1185">Reference proteome</keyword>
<comment type="similarity">
    <text evidence="1 5">Belongs to the HisA/HisF family.</text>
</comment>
<dbReference type="KEGG" id="mbry:B1812_14605"/>
<keyword evidence="3 5" id="KW-0368">Histidine biosynthesis</keyword>
<keyword evidence="2 5" id="KW-0028">Amino-acid biosynthesis</keyword>
<dbReference type="Pfam" id="PF00977">
    <property type="entry name" value="His_biosynth"/>
    <property type="match status" value="2"/>
</dbReference>
<dbReference type="InterPro" id="IPR011060">
    <property type="entry name" value="RibuloseP-bd_barrel"/>
</dbReference>
<organism evidence="6 7">
    <name type="scientific">Methylocystis bryophila</name>
    <dbReference type="NCBI Taxonomy" id="655015"/>
    <lineage>
        <taxon>Bacteria</taxon>
        <taxon>Pseudomonadati</taxon>
        <taxon>Pseudomonadota</taxon>
        <taxon>Alphaproteobacteria</taxon>
        <taxon>Hyphomicrobiales</taxon>
        <taxon>Methylocystaceae</taxon>
        <taxon>Methylocystis</taxon>
    </lineage>
</organism>
<reference evidence="6 7" key="1">
    <citation type="submission" date="2017-02" db="EMBL/GenBank/DDBJ databases">
        <authorList>
            <person name="Peterson S.W."/>
        </authorList>
    </citation>
    <scope>NUCLEOTIDE SEQUENCE [LARGE SCALE GENOMIC DNA]</scope>
    <source>
        <strain evidence="6 7">S285</strain>
    </source>
</reference>
<proteinExistence type="inferred from homology"/>
<dbReference type="Proteomes" id="UP000193978">
    <property type="component" value="Chromosome"/>
</dbReference>
<dbReference type="Gene3D" id="3.20.20.70">
    <property type="entry name" value="Aldolase class I"/>
    <property type="match status" value="2"/>
</dbReference>
<sequence length="226" mass="23304">MRIIPVIDLMGGEAVRAIAGKRAEYRPLNTPLAASSDPCAVAEGFLRLHPFQTIYLADLDAILERGGANDGALSRLADAFPKIEFWLDRGGKEPPAAVNFIRVLGSESLAPDAPAPDLSREGAAILSLDFDAAGFRGPAGLEKQPALWPPRVVAMTLAKIGGGAGPDFERLAAIKARAGAREVYAAGGLRGAEDLAGLAALGIAGALVATALHEGRMGGKELAAYG</sequence>
<dbReference type="AlphaFoldDB" id="A0A1W6N1I2"/>
<dbReference type="SUPFAM" id="SSF51366">
    <property type="entry name" value="Ribulose-phoshate binding barrel"/>
    <property type="match status" value="1"/>
</dbReference>
<evidence type="ECO:0000256" key="4">
    <source>
        <dbReference type="ARBA" id="ARBA00029440"/>
    </source>
</evidence>
<dbReference type="EMBL" id="CP019948">
    <property type="protein sequence ID" value="ARN83675.1"/>
    <property type="molecule type" value="Genomic_DNA"/>
</dbReference>
<dbReference type="InterPro" id="IPR006062">
    <property type="entry name" value="His_biosynth"/>
</dbReference>
<evidence type="ECO:0000256" key="5">
    <source>
        <dbReference type="RuleBase" id="RU003657"/>
    </source>
</evidence>
<evidence type="ECO:0000256" key="3">
    <source>
        <dbReference type="ARBA" id="ARBA00023102"/>
    </source>
</evidence>
<gene>
    <name evidence="6" type="ORF">B1812_14605</name>
</gene>
<dbReference type="GO" id="GO:0000105">
    <property type="term" value="P:L-histidine biosynthetic process"/>
    <property type="evidence" value="ECO:0007669"/>
    <property type="project" value="UniProtKB-KW"/>
</dbReference>
<evidence type="ECO:0008006" key="8">
    <source>
        <dbReference type="Google" id="ProtNLM"/>
    </source>
</evidence>
<dbReference type="InterPro" id="IPR013785">
    <property type="entry name" value="Aldolase_TIM"/>
</dbReference>
<dbReference type="STRING" id="655015.B1812_14605"/>
<evidence type="ECO:0000256" key="1">
    <source>
        <dbReference type="ARBA" id="ARBA00009667"/>
    </source>
</evidence>
<evidence type="ECO:0000313" key="6">
    <source>
        <dbReference type="EMBL" id="ARN83675.1"/>
    </source>
</evidence>
<evidence type="ECO:0000256" key="2">
    <source>
        <dbReference type="ARBA" id="ARBA00022605"/>
    </source>
</evidence>
<dbReference type="CDD" id="cd04723">
    <property type="entry name" value="HisA_HisF"/>
    <property type="match status" value="1"/>
</dbReference>
<evidence type="ECO:0000313" key="7">
    <source>
        <dbReference type="Proteomes" id="UP000193978"/>
    </source>
</evidence>
<comment type="pathway">
    <text evidence="4">Amino-acid biosynthesis.</text>
</comment>
<dbReference type="OrthoDB" id="8535539at2"/>
<accession>A0A1W6N1I2</accession>
<protein>
    <recommendedName>
        <fullName evidence="8">Nickel transporter</fullName>
    </recommendedName>
</protein>
<name>A0A1W6N1I2_9HYPH</name>